<gene>
    <name evidence="2" type="ORF">SAMN02745975_03198</name>
</gene>
<organism evidence="2 3">
    <name type="scientific">Geosporobacter subterraneus DSM 17957</name>
    <dbReference type="NCBI Taxonomy" id="1121919"/>
    <lineage>
        <taxon>Bacteria</taxon>
        <taxon>Bacillati</taxon>
        <taxon>Bacillota</taxon>
        <taxon>Clostridia</taxon>
        <taxon>Peptostreptococcales</taxon>
        <taxon>Thermotaleaceae</taxon>
        <taxon>Geosporobacter</taxon>
    </lineage>
</organism>
<feature type="transmembrane region" description="Helical" evidence="1">
    <location>
        <begin position="35"/>
        <end position="56"/>
    </location>
</feature>
<keyword evidence="3" id="KW-1185">Reference proteome</keyword>
<keyword evidence="1" id="KW-1133">Transmembrane helix</keyword>
<evidence type="ECO:0000256" key="1">
    <source>
        <dbReference type="SAM" id="Phobius"/>
    </source>
</evidence>
<evidence type="ECO:0000313" key="2">
    <source>
        <dbReference type="EMBL" id="SHJ90789.1"/>
    </source>
</evidence>
<dbReference type="Proteomes" id="UP000184536">
    <property type="component" value="Unassembled WGS sequence"/>
</dbReference>
<accession>A0A1M6N4Y6</accession>
<proteinExistence type="predicted"/>
<keyword evidence="1" id="KW-0472">Membrane</keyword>
<dbReference type="RefSeq" id="WP_110942213.1">
    <property type="nucleotide sequence ID" value="NZ_FQZV01000052.1"/>
</dbReference>
<reference evidence="3" key="1">
    <citation type="submission" date="2016-11" db="EMBL/GenBank/DDBJ databases">
        <authorList>
            <person name="Varghese N."/>
            <person name="Submissions S."/>
        </authorList>
    </citation>
    <scope>NUCLEOTIDE SEQUENCE [LARGE SCALE GENOMIC DNA]</scope>
    <source>
        <strain evidence="3">DSM 17957</strain>
    </source>
</reference>
<dbReference type="OrthoDB" id="1954268at2"/>
<dbReference type="EMBL" id="FQZV01000052">
    <property type="protein sequence ID" value="SHJ90789.1"/>
    <property type="molecule type" value="Genomic_DNA"/>
</dbReference>
<sequence>MNVELEGRAKQWEWGVGMNKERETIHFVINKRKSIGIIMLVFFSVLVLSGSMLYLFSLSRFQQAKPIQFILNLHSRHEIFTYLKNVQEIENQFYDIVHQQKQLSASEDFNGHQLVSLYEKAIPALEQLMIDLAKTETNPTIMENYHLFSEEIKSMRDAMVENKFGIEKNDPISRERAGKYIDRYALVSRLRRENLKTLFDRYNISYIDMGDKIKYKVK</sequence>
<protein>
    <submittedName>
        <fullName evidence="2">Uncharacterized protein</fullName>
    </submittedName>
</protein>
<dbReference type="AlphaFoldDB" id="A0A1M6N4Y6"/>
<name>A0A1M6N4Y6_9FIRM</name>
<evidence type="ECO:0000313" key="3">
    <source>
        <dbReference type="Proteomes" id="UP000184536"/>
    </source>
</evidence>
<keyword evidence="1" id="KW-0812">Transmembrane</keyword>